<organism evidence="8 9">
    <name type="scientific">Agarivorans aestuarii</name>
    <dbReference type="NCBI Taxonomy" id="1563703"/>
    <lineage>
        <taxon>Bacteria</taxon>
        <taxon>Pseudomonadati</taxon>
        <taxon>Pseudomonadota</taxon>
        <taxon>Gammaproteobacteria</taxon>
        <taxon>Alteromonadales</taxon>
        <taxon>Alteromonadaceae</taxon>
        <taxon>Agarivorans</taxon>
    </lineage>
</organism>
<feature type="transmembrane region" description="Helical" evidence="6">
    <location>
        <begin position="385"/>
        <end position="409"/>
    </location>
</feature>
<keyword evidence="3 6" id="KW-0812">Transmembrane</keyword>
<feature type="transmembrane region" description="Helical" evidence="6">
    <location>
        <begin position="268"/>
        <end position="290"/>
    </location>
</feature>
<protein>
    <submittedName>
        <fullName evidence="8">Na+/H+ antiporter NhaC family protein</fullName>
    </submittedName>
</protein>
<evidence type="ECO:0000256" key="1">
    <source>
        <dbReference type="ARBA" id="ARBA00004651"/>
    </source>
</evidence>
<proteinExistence type="predicted"/>
<comment type="caution">
    <text evidence="8">The sequence shown here is derived from an EMBL/GenBank/DDBJ whole genome shotgun (WGS) entry which is preliminary data.</text>
</comment>
<feature type="transmembrane region" description="Helical" evidence="6">
    <location>
        <begin position="206"/>
        <end position="225"/>
    </location>
</feature>
<feature type="domain" description="Na+/H+ antiporter NhaC-like C-terminal" evidence="7">
    <location>
        <begin position="165"/>
        <end position="489"/>
    </location>
</feature>
<sequence length="526" mass="55245">MQTISYTDSFLSILPPVIALLVALATRRVIIALSCGIVTGALLLSNFSFVDSGIYLSQLAAGLAWDDGAPNWWNLQIIIFLLLLGAMTSLMTATGATSAFAEWAKKRIKTKRHATVTTALLSFVVFVDDYFHSLAVGSVARPLTDQVGVSRAKLAYLLDSTAAPMCVLMPLSSWGAYIIALVGGLLVTHNITDMTPLAAFATMIPLNFYAIFALLMALVVAYFNINIGPMKQHEKNAEQGQLFDEKKGIPAGSVNHDFEADNGSPLGLVLPIVILTLVTFASFVVTGAAALEEGQAFTLLAALENTDVTLSLVIGGVVGLLISLGFAFKQQLSLAQLSHAIWVGVKAMSPAILILVFAWSISGVIGDMETGKYLASKLDGAISPSMMPVLVFALAGLMAFATGTSWGTFGIMLPIAADMSVASDVSLILPMLSAVLAGAVFGDHCSPISDTTILSSTGAACHHIDHVATQLPYALLVAKISIACYLVMGSTGSVIASLAVGLLLFAITIATLYHRQQNSALALSSK</sequence>
<evidence type="ECO:0000256" key="5">
    <source>
        <dbReference type="ARBA" id="ARBA00023136"/>
    </source>
</evidence>
<reference evidence="9" key="1">
    <citation type="submission" date="2023-07" db="EMBL/GenBank/DDBJ databases">
        <title>Draft genome sequence of Agarivorans aestuarii strain ZMCS4, a CAZymes producing bacteria isolated from the marine brown algae Clodostephus spongiosus.</title>
        <authorList>
            <person name="Lorente B."/>
            <person name="Cabral C."/>
            <person name="Frias J."/>
            <person name="Faria J."/>
            <person name="Toubarro D."/>
        </authorList>
    </citation>
    <scope>NUCLEOTIDE SEQUENCE [LARGE SCALE GENOMIC DNA]</scope>
    <source>
        <strain evidence="9">ZMCS4</strain>
    </source>
</reference>
<feature type="transmembrane region" description="Helical" evidence="6">
    <location>
        <begin position="6"/>
        <end position="24"/>
    </location>
</feature>
<feature type="transmembrane region" description="Helical" evidence="6">
    <location>
        <begin position="77"/>
        <end position="101"/>
    </location>
</feature>
<dbReference type="Proteomes" id="UP001310248">
    <property type="component" value="Unassembled WGS sequence"/>
</dbReference>
<evidence type="ECO:0000313" key="9">
    <source>
        <dbReference type="Proteomes" id="UP001310248"/>
    </source>
</evidence>
<keyword evidence="2" id="KW-1003">Cell membrane</keyword>
<keyword evidence="9" id="KW-1185">Reference proteome</keyword>
<evidence type="ECO:0000256" key="4">
    <source>
        <dbReference type="ARBA" id="ARBA00022989"/>
    </source>
</evidence>
<evidence type="ECO:0000256" key="2">
    <source>
        <dbReference type="ARBA" id="ARBA00022475"/>
    </source>
</evidence>
<dbReference type="PANTHER" id="PTHR43478:SF3">
    <property type="entry name" value="LYSINE TRANSPORTER LYSW"/>
    <property type="match status" value="1"/>
</dbReference>
<gene>
    <name evidence="8" type="ORF">SNR37_002324</name>
</gene>
<feature type="transmembrane region" description="Helical" evidence="6">
    <location>
        <begin position="31"/>
        <end position="57"/>
    </location>
</feature>
<feature type="transmembrane region" description="Helical" evidence="6">
    <location>
        <begin position="310"/>
        <end position="328"/>
    </location>
</feature>
<accession>A0ABU7G0I4</accession>
<evidence type="ECO:0000256" key="3">
    <source>
        <dbReference type="ARBA" id="ARBA00022692"/>
    </source>
</evidence>
<name>A0ABU7G0I4_9ALTE</name>
<evidence type="ECO:0000313" key="8">
    <source>
        <dbReference type="EMBL" id="MEE1672913.1"/>
    </source>
</evidence>
<feature type="transmembrane region" description="Helical" evidence="6">
    <location>
        <begin position="421"/>
        <end position="441"/>
    </location>
</feature>
<dbReference type="EMBL" id="JAYDYW010000004">
    <property type="protein sequence ID" value="MEE1672913.1"/>
    <property type="molecule type" value="Genomic_DNA"/>
</dbReference>
<dbReference type="Pfam" id="PF03553">
    <property type="entry name" value="Na_H_antiporter"/>
    <property type="match status" value="1"/>
</dbReference>
<dbReference type="RefSeq" id="WP_329774308.1">
    <property type="nucleotide sequence ID" value="NZ_JAYDYW010000004.1"/>
</dbReference>
<keyword evidence="4 6" id="KW-1133">Transmembrane helix</keyword>
<evidence type="ECO:0000259" key="7">
    <source>
        <dbReference type="Pfam" id="PF03553"/>
    </source>
</evidence>
<comment type="subcellular location">
    <subcellularLocation>
        <location evidence="1">Cell membrane</location>
        <topology evidence="1">Multi-pass membrane protein</topology>
    </subcellularLocation>
</comment>
<feature type="transmembrane region" description="Helical" evidence="6">
    <location>
        <begin position="340"/>
        <end position="365"/>
    </location>
</feature>
<feature type="transmembrane region" description="Helical" evidence="6">
    <location>
        <begin position="480"/>
        <end position="513"/>
    </location>
</feature>
<keyword evidence="5 6" id="KW-0472">Membrane</keyword>
<dbReference type="InterPro" id="IPR018461">
    <property type="entry name" value="Na/H_Antiport_NhaC-like_C"/>
</dbReference>
<feature type="transmembrane region" description="Helical" evidence="6">
    <location>
        <begin position="161"/>
        <end position="186"/>
    </location>
</feature>
<evidence type="ECO:0000256" key="6">
    <source>
        <dbReference type="SAM" id="Phobius"/>
    </source>
</evidence>
<dbReference type="PANTHER" id="PTHR43478">
    <property type="entry name" value="NA+/H+ ANTIPORTER-RELATED"/>
    <property type="match status" value="1"/>
</dbReference>